<keyword evidence="3" id="KW-1185">Reference proteome</keyword>
<dbReference type="Proteomes" id="UP000002601">
    <property type="component" value="Chromosome"/>
</dbReference>
<dbReference type="STRING" id="526222.Desal_1744"/>
<reference evidence="2 3" key="1">
    <citation type="submission" date="2009-06" db="EMBL/GenBank/DDBJ databases">
        <title>Complete sequence of Desulfovibrio salexigens DSM 2638.</title>
        <authorList>
            <consortium name="US DOE Joint Genome Institute"/>
            <person name="Lucas S."/>
            <person name="Copeland A."/>
            <person name="Lapidus A."/>
            <person name="Glavina del Rio T."/>
            <person name="Tice H."/>
            <person name="Bruce D."/>
            <person name="Goodwin L."/>
            <person name="Pitluck S."/>
            <person name="Munk A.C."/>
            <person name="Brettin T."/>
            <person name="Detter J.C."/>
            <person name="Han C."/>
            <person name="Tapia R."/>
            <person name="Larimer F."/>
            <person name="Land M."/>
            <person name="Hauser L."/>
            <person name="Kyrpides N."/>
            <person name="Anderson I."/>
            <person name="Wall J.D."/>
            <person name="Arkin A.P."/>
            <person name="Dehal P."/>
            <person name="Chivian D."/>
            <person name="Giles B."/>
            <person name="Hazen T.C."/>
        </authorList>
    </citation>
    <scope>NUCLEOTIDE SEQUENCE [LARGE SCALE GENOMIC DNA]</scope>
    <source>
        <strain evidence="3">ATCC 14822 / DSM 2638 / NCIMB 8403 / VKM B-1763</strain>
    </source>
</reference>
<dbReference type="Gene3D" id="3.40.50.1000">
    <property type="entry name" value="HAD superfamily/HAD-like"/>
    <property type="match status" value="1"/>
</dbReference>
<dbReference type="eggNOG" id="COG2503">
    <property type="taxonomic scope" value="Bacteria"/>
</dbReference>
<evidence type="ECO:0000313" key="2">
    <source>
        <dbReference type="EMBL" id="ACS79806.1"/>
    </source>
</evidence>
<dbReference type="Pfam" id="PF03767">
    <property type="entry name" value="Acid_phosphat_B"/>
    <property type="match status" value="1"/>
</dbReference>
<dbReference type="PANTHER" id="PTHR31284:SF10">
    <property type="entry name" value="ACID PHOSPHATASE-LIKE PROTEIN"/>
    <property type="match status" value="1"/>
</dbReference>
<dbReference type="AlphaFoldDB" id="C6BTM6"/>
<proteinExistence type="predicted"/>
<protein>
    <submittedName>
        <fullName evidence="2">Acid phosphatase (Class B)</fullName>
    </submittedName>
</protein>
<sequence length="225" mass="25017">MKLRLIYCFLVLVCVSGCVASKKPIAKAPAEMVSLPDVRERIIAYHESGKYKEDVSHKAESVADVAVKAIQEQVKYPAVVMVVEDVLLSTYKARRKQGFSDNFAAITDLESHVILSSLPAVKPSVVLFEFLLQRNIPVFLVSYRAEGFRVPLMENLSKAGFSGWQKLFMLPSNYPKGLNYCEEVRKGLQGAGYNIIATIGALPEDVSGEFAGKVVLYPNYIYSER</sequence>
<feature type="signal peptide" evidence="1">
    <location>
        <begin position="1"/>
        <end position="20"/>
    </location>
</feature>
<dbReference type="PANTHER" id="PTHR31284">
    <property type="entry name" value="ACID PHOSPHATASE-LIKE PROTEIN"/>
    <property type="match status" value="1"/>
</dbReference>
<dbReference type="HOGENOM" id="CLU_1223129_0_0_7"/>
<evidence type="ECO:0000313" key="3">
    <source>
        <dbReference type="Proteomes" id="UP000002601"/>
    </source>
</evidence>
<dbReference type="EMBL" id="CP001649">
    <property type="protein sequence ID" value="ACS79806.1"/>
    <property type="molecule type" value="Genomic_DNA"/>
</dbReference>
<dbReference type="KEGG" id="dsa:Desal_1744"/>
<feature type="chain" id="PRO_5002959739" evidence="1">
    <location>
        <begin position="21"/>
        <end position="225"/>
    </location>
</feature>
<keyword evidence="1" id="KW-0732">Signal</keyword>
<gene>
    <name evidence="2" type="ordered locus">Desal_1744</name>
</gene>
<name>C6BTM6_MARSD</name>
<dbReference type="RefSeq" id="WP_015851622.1">
    <property type="nucleotide sequence ID" value="NC_012881.1"/>
</dbReference>
<dbReference type="InterPro" id="IPR005519">
    <property type="entry name" value="Acid_phosphat_B-like"/>
</dbReference>
<evidence type="ECO:0000256" key="1">
    <source>
        <dbReference type="SAM" id="SignalP"/>
    </source>
</evidence>
<organism evidence="2 3">
    <name type="scientific">Maridesulfovibrio salexigens (strain ATCC 14822 / DSM 2638 / NCIMB 8403 / VKM B-1763)</name>
    <name type="common">Desulfovibrio salexigens</name>
    <dbReference type="NCBI Taxonomy" id="526222"/>
    <lineage>
        <taxon>Bacteria</taxon>
        <taxon>Pseudomonadati</taxon>
        <taxon>Thermodesulfobacteriota</taxon>
        <taxon>Desulfovibrionia</taxon>
        <taxon>Desulfovibrionales</taxon>
        <taxon>Desulfovibrionaceae</taxon>
        <taxon>Maridesulfovibrio</taxon>
    </lineage>
</organism>
<dbReference type="InterPro" id="IPR023214">
    <property type="entry name" value="HAD_sf"/>
</dbReference>
<accession>C6BTM6</accession>